<keyword evidence="2" id="KW-1185">Reference proteome</keyword>
<dbReference type="AlphaFoldDB" id="A0AAV4SVG4"/>
<evidence type="ECO:0000313" key="1">
    <source>
        <dbReference type="EMBL" id="GIY38070.1"/>
    </source>
</evidence>
<accession>A0AAV4SVG4</accession>
<evidence type="ECO:0000313" key="2">
    <source>
        <dbReference type="Proteomes" id="UP001054837"/>
    </source>
</evidence>
<organism evidence="1 2">
    <name type="scientific">Caerostris darwini</name>
    <dbReference type="NCBI Taxonomy" id="1538125"/>
    <lineage>
        <taxon>Eukaryota</taxon>
        <taxon>Metazoa</taxon>
        <taxon>Ecdysozoa</taxon>
        <taxon>Arthropoda</taxon>
        <taxon>Chelicerata</taxon>
        <taxon>Arachnida</taxon>
        <taxon>Araneae</taxon>
        <taxon>Araneomorphae</taxon>
        <taxon>Entelegynae</taxon>
        <taxon>Araneoidea</taxon>
        <taxon>Araneidae</taxon>
        <taxon>Caerostris</taxon>
    </lineage>
</organism>
<dbReference type="Proteomes" id="UP001054837">
    <property type="component" value="Unassembled WGS sequence"/>
</dbReference>
<gene>
    <name evidence="1" type="ORF">CDAR_399291</name>
</gene>
<sequence>MKLRVLSAPKQMISWKFLICSSQISRWRTSIREEITFSSVPVKKSYRSSEKASFLQLTVTTARTEIASQQPLSCDQDIRSCWNRSCKPNFHHLGVFFCQR</sequence>
<name>A0AAV4SVG4_9ARAC</name>
<comment type="caution">
    <text evidence="1">The sequence shown here is derived from an EMBL/GenBank/DDBJ whole genome shotgun (WGS) entry which is preliminary data.</text>
</comment>
<dbReference type="EMBL" id="BPLQ01008536">
    <property type="protein sequence ID" value="GIY38070.1"/>
    <property type="molecule type" value="Genomic_DNA"/>
</dbReference>
<proteinExistence type="predicted"/>
<protein>
    <submittedName>
        <fullName evidence="1">Uncharacterized protein</fullName>
    </submittedName>
</protein>
<reference evidence="1 2" key="1">
    <citation type="submission" date="2021-06" db="EMBL/GenBank/DDBJ databases">
        <title>Caerostris darwini draft genome.</title>
        <authorList>
            <person name="Kono N."/>
            <person name="Arakawa K."/>
        </authorList>
    </citation>
    <scope>NUCLEOTIDE SEQUENCE [LARGE SCALE GENOMIC DNA]</scope>
</reference>